<reference evidence="8" key="2">
    <citation type="submission" date="2020-11" db="EMBL/GenBank/DDBJ databases">
        <authorList>
            <person name="Cecchin M."/>
            <person name="Marcolungo L."/>
            <person name="Rossato M."/>
            <person name="Girolomoni L."/>
            <person name="Cosentino E."/>
            <person name="Cuine S."/>
            <person name="Li-Beisson Y."/>
            <person name="Delledonne M."/>
            <person name="Ballottari M."/>
        </authorList>
    </citation>
    <scope>NUCLEOTIDE SEQUENCE</scope>
    <source>
        <strain evidence="8">211/11P</strain>
        <tissue evidence="8">Whole cell</tissue>
    </source>
</reference>
<feature type="transmembrane region" description="Helical" evidence="5">
    <location>
        <begin position="162"/>
        <end position="184"/>
    </location>
</feature>
<name>A0A9D4TMW2_CHLVU</name>
<dbReference type="GO" id="GO:0008234">
    <property type="term" value="F:cysteine-type peptidase activity"/>
    <property type="evidence" value="ECO:0007669"/>
    <property type="project" value="InterPro"/>
</dbReference>
<comment type="caution">
    <text evidence="8">The sequence shown here is derived from an EMBL/GenBank/DDBJ whole genome shotgun (WGS) entry which is preliminary data.</text>
</comment>
<dbReference type="CDD" id="cd02248">
    <property type="entry name" value="Peptidase_C1A"/>
    <property type="match status" value="1"/>
</dbReference>
<dbReference type="InterPro" id="IPR025660">
    <property type="entry name" value="Pept_his_AS"/>
</dbReference>
<reference evidence="8" key="1">
    <citation type="journal article" date="2019" name="Plant J.">
        <title>Chlorella vulgaris genome assembly and annotation reveals the molecular basis for metabolic acclimation to high light conditions.</title>
        <authorList>
            <person name="Cecchin M."/>
            <person name="Marcolungo L."/>
            <person name="Rossato M."/>
            <person name="Girolomoni L."/>
            <person name="Cosentino E."/>
            <person name="Cuine S."/>
            <person name="Li-Beisson Y."/>
            <person name="Delledonne M."/>
            <person name="Ballottari M."/>
        </authorList>
    </citation>
    <scope>NUCLEOTIDE SEQUENCE</scope>
    <source>
        <strain evidence="8">211/11P</strain>
    </source>
</reference>
<dbReference type="EMBL" id="SIDB01000008">
    <property type="protein sequence ID" value="KAI3429807.1"/>
    <property type="molecule type" value="Genomic_DNA"/>
</dbReference>
<evidence type="ECO:0000313" key="8">
    <source>
        <dbReference type="EMBL" id="KAI3429807.1"/>
    </source>
</evidence>
<evidence type="ECO:0000259" key="6">
    <source>
        <dbReference type="SMART" id="SM00645"/>
    </source>
</evidence>
<evidence type="ECO:0000259" key="7">
    <source>
        <dbReference type="SMART" id="SM00848"/>
    </source>
</evidence>
<dbReference type="Gene3D" id="3.90.70.10">
    <property type="entry name" value="Cysteine proteinases"/>
    <property type="match status" value="1"/>
</dbReference>
<feature type="domain" description="Cathepsin propeptide inhibitor" evidence="7">
    <location>
        <begin position="202"/>
        <end position="260"/>
    </location>
</feature>
<organism evidence="8 9">
    <name type="scientific">Chlorella vulgaris</name>
    <name type="common">Green alga</name>
    <dbReference type="NCBI Taxonomy" id="3077"/>
    <lineage>
        <taxon>Eukaryota</taxon>
        <taxon>Viridiplantae</taxon>
        <taxon>Chlorophyta</taxon>
        <taxon>core chlorophytes</taxon>
        <taxon>Trebouxiophyceae</taxon>
        <taxon>Chlorellales</taxon>
        <taxon>Chlorellaceae</taxon>
        <taxon>Chlorella clade</taxon>
        <taxon>Chlorella</taxon>
    </lineage>
</organism>
<dbReference type="SMART" id="SM00848">
    <property type="entry name" value="Inhibitor_I29"/>
    <property type="match status" value="1"/>
</dbReference>
<feature type="domain" description="Peptidase C1A papain C-terminal" evidence="6">
    <location>
        <begin position="304"/>
        <end position="529"/>
    </location>
</feature>
<proteinExistence type="inferred from homology"/>
<evidence type="ECO:0000256" key="4">
    <source>
        <dbReference type="SAM" id="MobiDB-lite"/>
    </source>
</evidence>
<dbReference type="Proteomes" id="UP001055712">
    <property type="component" value="Unassembled WGS sequence"/>
</dbReference>
<evidence type="ECO:0000256" key="2">
    <source>
        <dbReference type="ARBA" id="ARBA00023157"/>
    </source>
</evidence>
<feature type="coiled-coil region" evidence="3">
    <location>
        <begin position="55"/>
        <end position="125"/>
    </location>
</feature>
<dbReference type="Pfam" id="PF08246">
    <property type="entry name" value="Inhibitor_I29"/>
    <property type="match status" value="1"/>
</dbReference>
<keyword evidence="9" id="KW-1185">Reference proteome</keyword>
<dbReference type="InterPro" id="IPR013201">
    <property type="entry name" value="Prot_inhib_I29"/>
</dbReference>
<dbReference type="PANTHER" id="PTHR12411">
    <property type="entry name" value="CYSTEINE PROTEASE FAMILY C1-RELATED"/>
    <property type="match status" value="1"/>
</dbReference>
<dbReference type="SMART" id="SM00645">
    <property type="entry name" value="Pept_C1"/>
    <property type="match status" value="1"/>
</dbReference>
<keyword evidence="5" id="KW-1133">Transmembrane helix</keyword>
<feature type="compositionally biased region" description="Basic and acidic residues" evidence="4">
    <location>
        <begin position="288"/>
        <end position="302"/>
    </location>
</feature>
<feature type="region of interest" description="Disordered" evidence="4">
    <location>
        <begin position="280"/>
        <end position="302"/>
    </location>
</feature>
<comment type="similarity">
    <text evidence="1">Belongs to the peptidase C1 family.</text>
</comment>
<keyword evidence="5" id="KW-0472">Membrane</keyword>
<dbReference type="PROSITE" id="PS00640">
    <property type="entry name" value="THIOL_PROTEASE_ASN"/>
    <property type="match status" value="1"/>
</dbReference>
<keyword evidence="5" id="KW-0812">Transmembrane</keyword>
<dbReference type="InterPro" id="IPR025661">
    <property type="entry name" value="Pept_asp_AS"/>
</dbReference>
<evidence type="ECO:0000256" key="1">
    <source>
        <dbReference type="ARBA" id="ARBA00008455"/>
    </source>
</evidence>
<dbReference type="AlphaFoldDB" id="A0A9D4TMW2"/>
<dbReference type="InterPro" id="IPR013128">
    <property type="entry name" value="Peptidase_C1A"/>
</dbReference>
<dbReference type="OrthoDB" id="511612at2759"/>
<accession>A0A9D4TMW2</accession>
<evidence type="ECO:0000313" key="9">
    <source>
        <dbReference type="Proteomes" id="UP001055712"/>
    </source>
</evidence>
<dbReference type="Pfam" id="PF00112">
    <property type="entry name" value="Peptidase_C1"/>
    <property type="match status" value="1"/>
</dbReference>
<sequence>MGKVAQANKKRPAASQSVESIQATITLELEAFAATSQEHTLKLTRDFNNRFFSRAQEALETCNSLQQQSEEWHDELAAKHSVCRKELTALRDKARKLAAKAASEAAELQDVQEEAAELVSQLRSKMIAVPSASTTKRRGVEQRQQRQGQQQRRNVTFKHRDAMRVIALGLAVALVALSGCLAQAPDYAQLLEAAQVDHASAFREFAQLHGKAYLGDAAEYARRHEAFQANLAKIVAHNSRSGVSYKLGLNAHADLTTEEFRLRYFGARPVDLLELRGAEMKEEGEEGDDKRPKGEKFPYSHEVPPARRDWREEGKITPVKDQHVGGAPCGCCYAFGGMAGVEAANTLYTGQLTTLSEQEIVDCDGLDYGCDGGDFANVFKWVRDNGGVDTDAHWPYEAKVTTCHKKRMRKHRPVTINGFVDVPEHNETALMQSVSHTPTVVAVCCGDYLDQWHLYKSGIMGQSVQCTKPLDHSVLVVGYDSDPESGEQFWLVKNSWGAQWGEGGYMRLKRGVAERDGQAGLATFPGYAYKNTPNPGQMRRMDMRGSVSMLAEYWQQWAEWLGTA</sequence>
<dbReference type="PROSITE" id="PS00639">
    <property type="entry name" value="THIOL_PROTEASE_HIS"/>
    <property type="match status" value="1"/>
</dbReference>
<keyword evidence="2" id="KW-1015">Disulfide bond</keyword>
<dbReference type="InterPro" id="IPR039417">
    <property type="entry name" value="Peptidase_C1A_papain-like"/>
</dbReference>
<keyword evidence="3" id="KW-0175">Coiled coil</keyword>
<feature type="region of interest" description="Disordered" evidence="4">
    <location>
        <begin position="131"/>
        <end position="154"/>
    </location>
</feature>
<dbReference type="InterPro" id="IPR038765">
    <property type="entry name" value="Papain-like_cys_pep_sf"/>
</dbReference>
<dbReference type="SUPFAM" id="SSF54001">
    <property type="entry name" value="Cysteine proteinases"/>
    <property type="match status" value="1"/>
</dbReference>
<evidence type="ECO:0000256" key="3">
    <source>
        <dbReference type="SAM" id="Coils"/>
    </source>
</evidence>
<gene>
    <name evidence="8" type="ORF">D9Q98_010120</name>
</gene>
<protein>
    <submittedName>
        <fullName evidence="8">Uncharacterized protein</fullName>
    </submittedName>
</protein>
<dbReference type="InterPro" id="IPR000668">
    <property type="entry name" value="Peptidase_C1A_C"/>
</dbReference>
<evidence type="ECO:0000256" key="5">
    <source>
        <dbReference type="SAM" id="Phobius"/>
    </source>
</evidence>
<dbReference type="GO" id="GO:0006508">
    <property type="term" value="P:proteolysis"/>
    <property type="evidence" value="ECO:0007669"/>
    <property type="project" value="InterPro"/>
</dbReference>